<evidence type="ECO:0000313" key="2">
    <source>
        <dbReference type="EMBL" id="KAK9128041.1"/>
    </source>
</evidence>
<proteinExistence type="predicted"/>
<gene>
    <name evidence="2" type="ORF">Syun_016838</name>
</gene>
<evidence type="ECO:0000256" key="1">
    <source>
        <dbReference type="SAM" id="MobiDB-lite"/>
    </source>
</evidence>
<name>A0AAP0J853_9MAGN</name>
<feature type="region of interest" description="Disordered" evidence="1">
    <location>
        <begin position="96"/>
        <end position="121"/>
    </location>
</feature>
<dbReference type="Proteomes" id="UP001420932">
    <property type="component" value="Unassembled WGS sequence"/>
</dbReference>
<keyword evidence="3" id="KW-1185">Reference proteome</keyword>
<reference evidence="2 3" key="1">
    <citation type="submission" date="2024-01" db="EMBL/GenBank/DDBJ databases">
        <title>Genome assemblies of Stephania.</title>
        <authorList>
            <person name="Yang L."/>
        </authorList>
    </citation>
    <scope>NUCLEOTIDE SEQUENCE [LARGE SCALE GENOMIC DNA]</scope>
    <source>
        <strain evidence="2">YNDBR</strain>
        <tissue evidence="2">Leaf</tissue>
    </source>
</reference>
<feature type="region of interest" description="Disordered" evidence="1">
    <location>
        <begin position="1"/>
        <end position="26"/>
    </location>
</feature>
<protein>
    <submittedName>
        <fullName evidence="2">Uncharacterized protein</fullName>
    </submittedName>
</protein>
<accession>A0AAP0J853</accession>
<feature type="compositionally biased region" description="Basic and acidic residues" evidence="1">
    <location>
        <begin position="1"/>
        <end position="17"/>
    </location>
</feature>
<dbReference type="EMBL" id="JBBNAF010000007">
    <property type="protein sequence ID" value="KAK9128041.1"/>
    <property type="molecule type" value="Genomic_DNA"/>
</dbReference>
<organism evidence="2 3">
    <name type="scientific">Stephania yunnanensis</name>
    <dbReference type="NCBI Taxonomy" id="152371"/>
    <lineage>
        <taxon>Eukaryota</taxon>
        <taxon>Viridiplantae</taxon>
        <taxon>Streptophyta</taxon>
        <taxon>Embryophyta</taxon>
        <taxon>Tracheophyta</taxon>
        <taxon>Spermatophyta</taxon>
        <taxon>Magnoliopsida</taxon>
        <taxon>Ranunculales</taxon>
        <taxon>Menispermaceae</taxon>
        <taxon>Menispermoideae</taxon>
        <taxon>Cissampelideae</taxon>
        <taxon>Stephania</taxon>
    </lineage>
</organism>
<sequence length="121" mass="12491">MPARSSRRDDHRRRDVDGISSGGRQQAQLQRLLAGDGGGGVNERNAIASRLLCGAAVTGAVGAKTPTARRDRTSGAATQAAMTWTKQQQLRWHRRLSSATTGGCATAGPHGSGVVDAAASV</sequence>
<evidence type="ECO:0000313" key="3">
    <source>
        <dbReference type="Proteomes" id="UP001420932"/>
    </source>
</evidence>
<dbReference type="AlphaFoldDB" id="A0AAP0J853"/>
<comment type="caution">
    <text evidence="2">The sequence shown here is derived from an EMBL/GenBank/DDBJ whole genome shotgun (WGS) entry which is preliminary data.</text>
</comment>